<dbReference type="InterPro" id="IPR011460">
    <property type="entry name" value="Lcl_C"/>
</dbReference>
<keyword evidence="4" id="KW-1185">Reference proteome</keyword>
<dbReference type="InterPro" id="IPR015919">
    <property type="entry name" value="Cadherin-like_sf"/>
</dbReference>
<dbReference type="SMART" id="SM00736">
    <property type="entry name" value="CADG"/>
    <property type="match status" value="1"/>
</dbReference>
<dbReference type="Proteomes" id="UP000287502">
    <property type="component" value="Chromosome"/>
</dbReference>
<dbReference type="AlphaFoldDB" id="A0A410JVB7"/>
<dbReference type="KEGG" id="gtl:EP073_01510"/>
<evidence type="ECO:0000313" key="3">
    <source>
        <dbReference type="EMBL" id="QAR32124.1"/>
    </source>
</evidence>
<evidence type="ECO:0000313" key="4">
    <source>
        <dbReference type="Proteomes" id="UP000287502"/>
    </source>
</evidence>
<gene>
    <name evidence="3" type="ORF">EP073_01510</name>
</gene>
<organism evidence="3 4">
    <name type="scientific">Geovibrio thiophilus</name>
    <dbReference type="NCBI Taxonomy" id="139438"/>
    <lineage>
        <taxon>Bacteria</taxon>
        <taxon>Pseudomonadati</taxon>
        <taxon>Deferribacterota</taxon>
        <taxon>Deferribacteres</taxon>
        <taxon>Deferribacterales</taxon>
        <taxon>Geovibrionaceae</taxon>
        <taxon>Geovibrio</taxon>
    </lineage>
</organism>
<dbReference type="Pfam" id="PF05345">
    <property type="entry name" value="He_PIG"/>
    <property type="match status" value="3"/>
</dbReference>
<feature type="domain" description="Dystroglycan-type cadherin-like" evidence="2">
    <location>
        <begin position="234"/>
        <end position="327"/>
    </location>
</feature>
<sequence>MALVLVMGLYGCGGDSSKETANPYKGYYAGVYSNSSVSGAWSFTVNSGGNITGIAEDNVYSYALTGSAEPDGKVSVTGAAGEAANAAVRRSFVSDLGDVVISFDFEIDSGSITGVWERSDNQSGSSNGLKIGGEGTAPANSAPQISGTPMTGITTGGSYFFVPNKFDADNDTLIFNILNKPDWAEFDDSTGALSGTPESAGISSGITITVSDGNGGFDSLPPFSITVEAANTPPVIFGTPQTSITAGSAYSFTPAASDADMDSLVFDIAGKPSWLDFSTATGNLSGTPTNADTGTTGSIVISVTDGRSDPVSLAPFTVTVNFLNSPPSISGTPSASVSAVEAVYSFLPAASDPDAHNLTFSIQNMPDWASFSTTTGALTGSPKKNDAGVYEGVVISVSDGHGGTDSLDGFSITVTAKVIKTGQTADYVDYDDSYYSKGLEMGYSRTGNIVTDNITGLMWQDDAEAVSITEDWFTAPAYCEALELDNHTDWRLPNILELESLVDFGRYSLALNPVFQNAASEPYWTTGDNAVENSFGWSVRFQDGGSNYSVNASDKSALKNIRCVRGKEMGKGVFTRDADNETVTDSVTLLMWQDDAEAGSLTYGWSAALIYCEALELGGYADWRMPNIKELKSIVDYERGDQSIDPAFEHTANTYYWSSTTFALDSQGAWFINFYDGNDRNYVKTHIYNIRCVRDAD</sequence>
<dbReference type="RefSeq" id="WP_128465411.1">
    <property type="nucleotide sequence ID" value="NZ_CP035108.1"/>
</dbReference>
<reference evidence="3 4" key="1">
    <citation type="submission" date="2019-01" db="EMBL/GenBank/DDBJ databases">
        <title>Geovibrio thiophilus DSM 11263, complete genome.</title>
        <authorList>
            <person name="Spring S."/>
            <person name="Bunk B."/>
            <person name="Sproer C."/>
        </authorList>
    </citation>
    <scope>NUCLEOTIDE SEQUENCE [LARGE SCALE GENOMIC DNA]</scope>
    <source>
        <strain evidence="3 4">DSM 11263</strain>
    </source>
</reference>
<dbReference type="SUPFAM" id="SSF49313">
    <property type="entry name" value="Cadherin-like"/>
    <property type="match status" value="3"/>
</dbReference>
<evidence type="ECO:0000259" key="2">
    <source>
        <dbReference type="SMART" id="SM00736"/>
    </source>
</evidence>
<dbReference type="PANTHER" id="PTHR35812">
    <property type="entry name" value="LIPOPROTEIN"/>
    <property type="match status" value="1"/>
</dbReference>
<dbReference type="OrthoDB" id="9813883at2"/>
<dbReference type="GO" id="GO:0005509">
    <property type="term" value="F:calcium ion binding"/>
    <property type="evidence" value="ECO:0007669"/>
    <property type="project" value="InterPro"/>
</dbReference>
<accession>A0A410JVB7</accession>
<dbReference type="PANTHER" id="PTHR35812:SF1">
    <property type="entry name" value="LIPOPROTEIN"/>
    <property type="match status" value="1"/>
</dbReference>
<feature type="region of interest" description="Disordered" evidence="1">
    <location>
        <begin position="116"/>
        <end position="146"/>
    </location>
</feature>
<protein>
    <submittedName>
        <fullName evidence="3">DUF1566 domain-containing protein</fullName>
    </submittedName>
</protein>
<dbReference type="Gene3D" id="2.60.40.10">
    <property type="entry name" value="Immunoglobulins"/>
    <property type="match status" value="3"/>
</dbReference>
<name>A0A410JVB7_9BACT</name>
<dbReference type="EMBL" id="CP035108">
    <property type="protein sequence ID" value="QAR32124.1"/>
    <property type="molecule type" value="Genomic_DNA"/>
</dbReference>
<dbReference type="InterPro" id="IPR013783">
    <property type="entry name" value="Ig-like_fold"/>
</dbReference>
<proteinExistence type="predicted"/>
<dbReference type="GO" id="GO:0016020">
    <property type="term" value="C:membrane"/>
    <property type="evidence" value="ECO:0007669"/>
    <property type="project" value="InterPro"/>
</dbReference>
<evidence type="ECO:0000256" key="1">
    <source>
        <dbReference type="SAM" id="MobiDB-lite"/>
    </source>
</evidence>
<dbReference type="Pfam" id="PF07603">
    <property type="entry name" value="Lcl_C"/>
    <property type="match status" value="2"/>
</dbReference>
<dbReference type="InterPro" id="IPR006644">
    <property type="entry name" value="Cadg"/>
</dbReference>